<proteinExistence type="predicted"/>
<keyword evidence="2" id="KW-1185">Reference proteome</keyword>
<organism evidence="1 2">
    <name type="scientific">Curvularia kusanoi</name>
    <name type="common">Cochliobolus kusanoi</name>
    <dbReference type="NCBI Taxonomy" id="90978"/>
    <lineage>
        <taxon>Eukaryota</taxon>
        <taxon>Fungi</taxon>
        <taxon>Dikarya</taxon>
        <taxon>Ascomycota</taxon>
        <taxon>Pezizomycotina</taxon>
        <taxon>Dothideomycetes</taxon>
        <taxon>Pleosporomycetidae</taxon>
        <taxon>Pleosporales</taxon>
        <taxon>Pleosporineae</taxon>
        <taxon>Pleosporaceae</taxon>
        <taxon>Curvularia</taxon>
    </lineage>
</organism>
<dbReference type="OrthoDB" id="3886018at2759"/>
<accession>A0A9P4T434</accession>
<reference evidence="1" key="1">
    <citation type="submission" date="2019-04" db="EMBL/GenBank/DDBJ databases">
        <title>Sequencing of skin fungus with MAO and IRED activity.</title>
        <authorList>
            <person name="Marsaioli A.J."/>
            <person name="Bonatto J.M.C."/>
            <person name="Reis Junior O."/>
        </authorList>
    </citation>
    <scope>NUCLEOTIDE SEQUENCE</scope>
    <source>
        <strain evidence="1">30M1</strain>
    </source>
</reference>
<evidence type="ECO:0000313" key="2">
    <source>
        <dbReference type="Proteomes" id="UP000801428"/>
    </source>
</evidence>
<dbReference type="EMBL" id="SWKU01000045">
    <property type="protein sequence ID" value="KAF2993983.1"/>
    <property type="molecule type" value="Genomic_DNA"/>
</dbReference>
<dbReference type="AlphaFoldDB" id="A0A9P4T434"/>
<name>A0A9P4T434_CURKU</name>
<sequence length="347" mass="37869">MSSDLSTQPELANRMSRQTMQSIKMWWEEHLIPLKSEAKITTEDISQRSDLRLEIKAKADPKPKETAPCTSVQKKAGKCPAQQNYKNWEVLNPTKGCRPKSCSKCGKATITKGSKTNGKNAIRDLLSLDSPTLSKRAATVAPASTTVNGLNAWTKTVWASSPKDLPLGVLQRPTSFFFEWSKLNQGISFVTVKGLFGSSGRRSSFKLTDLTDAQKKNILAYQSEADVKSAVDDVFPTTGFESLTKFKTSFTAASKVQSMVAVWDGITGGNDGDQFKITGPHMRKIVDDLLPGTATKLVEYKSTANAANDAADVENYHGKISVSYDSGTKKYQVWMPAAQSGAPILKN</sequence>
<protein>
    <submittedName>
        <fullName evidence="1">Uncharacterized protein</fullName>
    </submittedName>
</protein>
<evidence type="ECO:0000313" key="1">
    <source>
        <dbReference type="EMBL" id="KAF2993983.1"/>
    </source>
</evidence>
<comment type="caution">
    <text evidence="1">The sequence shown here is derived from an EMBL/GenBank/DDBJ whole genome shotgun (WGS) entry which is preliminary data.</text>
</comment>
<dbReference type="Proteomes" id="UP000801428">
    <property type="component" value="Unassembled WGS sequence"/>
</dbReference>
<gene>
    <name evidence="1" type="ORF">E8E13_001403</name>
</gene>